<sequence length="97" mass="9807">MFGADRQDVVSGDAVAGGTLEVRVACTDPGGGTGWFAVLDARESSTGGLGSVMSGQFVCDGTEMVVSTTAPFSGPLQITFRQVPDGAVEGYAILSTD</sequence>
<protein>
    <recommendedName>
        <fullName evidence="3">Proteinase inhibitor I42 chagasin domain-containing protein</fullName>
    </recommendedName>
</protein>
<reference evidence="2" key="1">
    <citation type="journal article" date="2019" name="Int. J. Syst. Evol. Microbiol.">
        <title>The Global Catalogue of Microorganisms (GCM) 10K type strain sequencing project: providing services to taxonomists for standard genome sequencing and annotation.</title>
        <authorList>
            <consortium name="The Broad Institute Genomics Platform"/>
            <consortium name="The Broad Institute Genome Sequencing Center for Infectious Disease"/>
            <person name="Wu L."/>
            <person name="Ma J."/>
        </authorList>
    </citation>
    <scope>NUCLEOTIDE SEQUENCE [LARGE SCALE GENOMIC DNA]</scope>
    <source>
        <strain evidence="2">JCM 17459</strain>
    </source>
</reference>
<accession>A0ABP6ULH1</accession>
<comment type="caution">
    <text evidence="1">The sequence shown here is derived from an EMBL/GenBank/DDBJ whole genome shotgun (WGS) entry which is preliminary data.</text>
</comment>
<proteinExistence type="predicted"/>
<name>A0ABP6ULH1_9MICO</name>
<dbReference type="EMBL" id="BAABBA010000033">
    <property type="protein sequence ID" value="GAA3511581.1"/>
    <property type="molecule type" value="Genomic_DNA"/>
</dbReference>
<organism evidence="1 2">
    <name type="scientific">Georgenia daeguensis</name>
    <dbReference type="NCBI Taxonomy" id="908355"/>
    <lineage>
        <taxon>Bacteria</taxon>
        <taxon>Bacillati</taxon>
        <taxon>Actinomycetota</taxon>
        <taxon>Actinomycetes</taxon>
        <taxon>Micrococcales</taxon>
        <taxon>Bogoriellaceae</taxon>
        <taxon>Georgenia</taxon>
    </lineage>
</organism>
<gene>
    <name evidence="1" type="ORF">GCM10022262_39640</name>
</gene>
<dbReference type="Proteomes" id="UP001499841">
    <property type="component" value="Unassembled WGS sequence"/>
</dbReference>
<evidence type="ECO:0000313" key="2">
    <source>
        <dbReference type="Proteomes" id="UP001499841"/>
    </source>
</evidence>
<evidence type="ECO:0008006" key="3">
    <source>
        <dbReference type="Google" id="ProtNLM"/>
    </source>
</evidence>
<evidence type="ECO:0000313" key="1">
    <source>
        <dbReference type="EMBL" id="GAA3511581.1"/>
    </source>
</evidence>
<keyword evidence="2" id="KW-1185">Reference proteome</keyword>